<dbReference type="InterPro" id="IPR003890">
    <property type="entry name" value="MIF4G-like_typ-3"/>
</dbReference>
<evidence type="ECO:0000313" key="5">
    <source>
        <dbReference type="Proteomes" id="UP001174909"/>
    </source>
</evidence>
<dbReference type="GO" id="GO:0003729">
    <property type="term" value="F:mRNA binding"/>
    <property type="evidence" value="ECO:0007669"/>
    <property type="project" value="TreeGrafter"/>
</dbReference>
<dbReference type="GO" id="GO:0000184">
    <property type="term" value="P:nuclear-transcribed mRNA catabolic process, nonsense-mediated decay"/>
    <property type="evidence" value="ECO:0007669"/>
    <property type="project" value="TreeGrafter"/>
</dbReference>
<proteinExistence type="predicted"/>
<accession>A0AA35W2F9</accession>
<gene>
    <name evidence="4" type="ORF">GBAR_LOCUS3969</name>
</gene>
<dbReference type="InterPro" id="IPR015172">
    <property type="entry name" value="MIF4G-like_typ-1"/>
</dbReference>
<dbReference type="Gene3D" id="1.25.40.180">
    <property type="match status" value="2"/>
</dbReference>
<feature type="domain" description="MIF4G" evidence="3">
    <location>
        <begin position="43"/>
        <end position="258"/>
    </location>
</feature>
<sequence length="575" mass="65931">MAHYKDGGGRDSRKRARDDFDDAPRHKRGRYFDQGSSESESTEQKLESLITRVGEKGSKTLQSNLQALADVLHTEIGSSSSVKDKVLRTICFCVTTLTEKITIYSTLVAILNARQYNFGEELLEVLMEDLRNALALQEMEKARILVRFLADLVNAKVVASSSIMTLFDTFITVTYEPDIPHTRSDWYVYMILSALPWVGSEVNQRKKVELERLFTILETYMSKRSTAYLPAIQVWTTDQPHPQKDYLEMLWIQTKNMKDNEWKEHILLRPYTHFDSEIGGAYSHTLPTLNVPNHTEESLYPLPHSVFRVYETSDLQYAPPGYILPPFDSMDRYLAEETVRCIVQSHHTNRKECVSALLVFGKGVDRIRLPAEYVITEVLFELLFKLPSPPQVPVCYGSLLIELCKADPATFPQILTQTTDLLYNRLDKMNTVCVGRFSQWFAYHLSNFKYQWDWSSWSNCLSGPPDGPGIQFITRVFEKCARLGCYDVFSELIQPPFSTLLPPEPLPVFKYTLEEDEFVTPLPECTVATQLLEAIKEKKEKKTFEHLTSILDTLSSVQPELENDRDSMLSTTTTV</sequence>
<dbReference type="PANTHER" id="PTHR12412">
    <property type="entry name" value="CAP BINDING PROTEIN"/>
    <property type="match status" value="1"/>
</dbReference>
<feature type="region of interest" description="Disordered" evidence="2">
    <location>
        <begin position="1"/>
        <end position="45"/>
    </location>
</feature>
<comment type="caution">
    <text evidence="4">The sequence shown here is derived from an EMBL/GenBank/DDBJ whole genome shotgun (WGS) entry which is preliminary data.</text>
</comment>
<keyword evidence="1" id="KW-0507">mRNA processing</keyword>
<dbReference type="AlphaFoldDB" id="A0AA35W2F9"/>
<dbReference type="Proteomes" id="UP001174909">
    <property type="component" value="Unassembled WGS sequence"/>
</dbReference>
<name>A0AA35W2F9_GEOBA</name>
<dbReference type="GO" id="GO:0006370">
    <property type="term" value="P:7-methylguanosine mRNA capping"/>
    <property type="evidence" value="ECO:0007669"/>
    <property type="project" value="UniProtKB-KW"/>
</dbReference>
<dbReference type="InterPro" id="IPR016024">
    <property type="entry name" value="ARM-type_fold"/>
</dbReference>
<dbReference type="GO" id="GO:0005846">
    <property type="term" value="C:nuclear cap binding complex"/>
    <property type="evidence" value="ECO:0007669"/>
    <property type="project" value="InterPro"/>
</dbReference>
<dbReference type="SMART" id="SM00543">
    <property type="entry name" value="MIF4G"/>
    <property type="match status" value="1"/>
</dbReference>
<protein>
    <submittedName>
        <fullName evidence="4">Nuclear cap-binding protein subunit 1</fullName>
    </submittedName>
</protein>
<feature type="compositionally biased region" description="Basic and acidic residues" evidence="2">
    <location>
        <begin position="1"/>
        <end position="24"/>
    </location>
</feature>
<reference evidence="4" key="1">
    <citation type="submission" date="2023-03" db="EMBL/GenBank/DDBJ databases">
        <authorList>
            <person name="Steffen K."/>
            <person name="Cardenas P."/>
        </authorList>
    </citation>
    <scope>NUCLEOTIDE SEQUENCE</scope>
</reference>
<dbReference type="Pfam" id="PF02854">
    <property type="entry name" value="MIF4G"/>
    <property type="match status" value="1"/>
</dbReference>
<evidence type="ECO:0000256" key="2">
    <source>
        <dbReference type="SAM" id="MobiDB-lite"/>
    </source>
</evidence>
<keyword evidence="5" id="KW-1185">Reference proteome</keyword>
<evidence type="ECO:0000313" key="4">
    <source>
        <dbReference type="EMBL" id="CAI8004646.1"/>
    </source>
</evidence>
<dbReference type="InterPro" id="IPR027159">
    <property type="entry name" value="CBP80"/>
</dbReference>
<dbReference type="Pfam" id="PF09088">
    <property type="entry name" value="MIF4G_like"/>
    <property type="match status" value="1"/>
</dbReference>
<dbReference type="EMBL" id="CASHTH010000568">
    <property type="protein sequence ID" value="CAI8004646.1"/>
    <property type="molecule type" value="Genomic_DNA"/>
</dbReference>
<dbReference type="SUPFAM" id="SSF48371">
    <property type="entry name" value="ARM repeat"/>
    <property type="match status" value="2"/>
</dbReference>
<organism evidence="4 5">
    <name type="scientific">Geodia barretti</name>
    <name type="common">Barrett's horny sponge</name>
    <dbReference type="NCBI Taxonomy" id="519541"/>
    <lineage>
        <taxon>Eukaryota</taxon>
        <taxon>Metazoa</taxon>
        <taxon>Porifera</taxon>
        <taxon>Demospongiae</taxon>
        <taxon>Heteroscleromorpha</taxon>
        <taxon>Tetractinellida</taxon>
        <taxon>Astrophorina</taxon>
        <taxon>Geodiidae</taxon>
        <taxon>Geodia</taxon>
    </lineage>
</organism>
<evidence type="ECO:0000259" key="3">
    <source>
        <dbReference type="SMART" id="SM00543"/>
    </source>
</evidence>
<dbReference type="GO" id="GO:0000339">
    <property type="term" value="F:RNA cap binding"/>
    <property type="evidence" value="ECO:0007669"/>
    <property type="project" value="InterPro"/>
</dbReference>
<dbReference type="GO" id="GO:0006406">
    <property type="term" value="P:mRNA export from nucleus"/>
    <property type="evidence" value="ECO:0007669"/>
    <property type="project" value="InterPro"/>
</dbReference>
<dbReference type="GO" id="GO:0005634">
    <property type="term" value="C:nucleus"/>
    <property type="evidence" value="ECO:0007669"/>
    <property type="project" value="TreeGrafter"/>
</dbReference>
<dbReference type="PANTHER" id="PTHR12412:SF2">
    <property type="entry name" value="NUCLEAR CAP-BINDING PROTEIN SUBUNIT 1"/>
    <property type="match status" value="1"/>
</dbReference>
<evidence type="ECO:0000256" key="1">
    <source>
        <dbReference type="ARBA" id="ARBA00023042"/>
    </source>
</evidence>
<keyword evidence="1" id="KW-0506">mRNA capping</keyword>